<dbReference type="Proteomes" id="UP000015455">
    <property type="component" value="Unassembled WGS sequence"/>
</dbReference>
<comment type="caution">
    <text evidence="2">The sequence shown here is derived from an EMBL/GenBank/DDBJ whole genome shotgun (WGS) entry which is preliminary data.</text>
</comment>
<dbReference type="PATRIC" id="fig|1348657.5.peg.3126"/>
<evidence type="ECO:0000313" key="3">
    <source>
        <dbReference type="Proteomes" id="UP000015455"/>
    </source>
</evidence>
<feature type="transmembrane region" description="Helical" evidence="1">
    <location>
        <begin position="31"/>
        <end position="51"/>
    </location>
</feature>
<evidence type="ECO:0000256" key="1">
    <source>
        <dbReference type="SAM" id="Phobius"/>
    </source>
</evidence>
<name>T0ANE2_9RHOO</name>
<sequence>MTRQQARVYIACGLALMGLGFAISGPSVPNFWLWMTLPGIMIAGGIIRLLFRS</sequence>
<gene>
    <name evidence="2" type="ORF">M622_18560</name>
</gene>
<dbReference type="RefSeq" id="WP_021250527.1">
    <property type="nucleotide sequence ID" value="NZ_ATJV01000082.1"/>
</dbReference>
<dbReference type="EMBL" id="ATJV01000082">
    <property type="protein sequence ID" value="EPZ14394.1"/>
    <property type="molecule type" value="Genomic_DNA"/>
</dbReference>
<reference evidence="2 3" key="1">
    <citation type="submission" date="2013-06" db="EMBL/GenBank/DDBJ databases">
        <title>Draft genome sequence of Thauera terpenica.</title>
        <authorList>
            <person name="Liu B."/>
            <person name="Frostegard A.H."/>
            <person name="Shapleigh J.P."/>
        </authorList>
    </citation>
    <scope>NUCLEOTIDE SEQUENCE [LARGE SCALE GENOMIC DNA]</scope>
    <source>
        <strain evidence="2 3">58Eu</strain>
    </source>
</reference>
<protein>
    <recommendedName>
        <fullName evidence="4">Transmembrane protein</fullName>
    </recommendedName>
</protein>
<dbReference type="STRING" id="1348657.M622_18560"/>
<dbReference type="AlphaFoldDB" id="T0ANE2"/>
<keyword evidence="1" id="KW-1133">Transmembrane helix</keyword>
<evidence type="ECO:0000313" key="2">
    <source>
        <dbReference type="EMBL" id="EPZ14394.1"/>
    </source>
</evidence>
<keyword evidence="1" id="KW-0472">Membrane</keyword>
<evidence type="ECO:0008006" key="4">
    <source>
        <dbReference type="Google" id="ProtNLM"/>
    </source>
</evidence>
<organism evidence="2 3">
    <name type="scientific">Thauera terpenica 58Eu</name>
    <dbReference type="NCBI Taxonomy" id="1348657"/>
    <lineage>
        <taxon>Bacteria</taxon>
        <taxon>Pseudomonadati</taxon>
        <taxon>Pseudomonadota</taxon>
        <taxon>Betaproteobacteria</taxon>
        <taxon>Rhodocyclales</taxon>
        <taxon>Zoogloeaceae</taxon>
        <taxon>Thauera</taxon>
    </lineage>
</organism>
<keyword evidence="3" id="KW-1185">Reference proteome</keyword>
<accession>T0ANE2</accession>
<keyword evidence="1" id="KW-0812">Transmembrane</keyword>
<proteinExistence type="predicted"/>
<feature type="transmembrane region" description="Helical" evidence="1">
    <location>
        <begin position="7"/>
        <end position="25"/>
    </location>
</feature>